<reference evidence="21 22" key="1">
    <citation type="journal article" date="2019" name="Sci. Rep.">
        <title>Comparative genomics of chytrid fungi reveal insights into the obligate biotrophic and pathogenic lifestyle of Synchytrium endobioticum.</title>
        <authorList>
            <person name="van de Vossenberg B.T.L.H."/>
            <person name="Warris S."/>
            <person name="Nguyen H.D.T."/>
            <person name="van Gent-Pelzer M.P.E."/>
            <person name="Joly D.L."/>
            <person name="van de Geest H.C."/>
            <person name="Bonants P.J.M."/>
            <person name="Smith D.S."/>
            <person name="Levesque C.A."/>
            <person name="van der Lee T.A.J."/>
        </authorList>
    </citation>
    <scope>NUCLEOTIDE SEQUENCE [LARGE SCALE GENOMIC DNA]</scope>
    <source>
        <strain evidence="21 22">LEV6574</strain>
    </source>
</reference>
<evidence type="ECO:0000313" key="22">
    <source>
        <dbReference type="Proteomes" id="UP000320475"/>
    </source>
</evidence>
<dbReference type="GO" id="GO:0006508">
    <property type="term" value="P:proteolysis"/>
    <property type="evidence" value="ECO:0007669"/>
    <property type="project" value="UniProtKB-KW"/>
</dbReference>
<dbReference type="InterPro" id="IPR012337">
    <property type="entry name" value="RNaseH-like_sf"/>
</dbReference>
<evidence type="ECO:0000256" key="4">
    <source>
        <dbReference type="ARBA" id="ARBA00022670"/>
    </source>
</evidence>
<dbReference type="Gene3D" id="3.30.420.10">
    <property type="entry name" value="Ribonuclease H-like superfamily/Ribonuclease H"/>
    <property type="match status" value="1"/>
</dbReference>
<keyword evidence="11" id="KW-0067">ATP-binding</keyword>
<accession>A0A507C4J5</accession>
<keyword evidence="7" id="KW-0479">Metal-binding</keyword>
<keyword evidence="15" id="KW-0239">DNA-directed DNA polymerase</keyword>
<proteinExistence type="predicted"/>
<dbReference type="GO" id="GO:0032196">
    <property type="term" value="P:transposition"/>
    <property type="evidence" value="ECO:0007669"/>
    <property type="project" value="UniProtKB-KW"/>
</dbReference>
<dbReference type="SUPFAM" id="SSF53098">
    <property type="entry name" value="Ribonuclease H-like"/>
    <property type="match status" value="1"/>
</dbReference>
<evidence type="ECO:0000256" key="10">
    <source>
        <dbReference type="ARBA" id="ARBA00022801"/>
    </source>
</evidence>
<comment type="caution">
    <text evidence="21">The sequence shown here is derived from an EMBL/GenBank/DDBJ whole genome shotgun (WGS) entry which is preliminary data.</text>
</comment>
<dbReference type="OrthoDB" id="7691805at2759"/>
<comment type="function">
    <text evidence="1">The aspartyl protease (PR) mediates the proteolytic cleavages of the Gag and Gag-Pol polyproteins after assembly of the VLP.</text>
</comment>
<dbReference type="GO" id="GO:0003964">
    <property type="term" value="F:RNA-directed DNA polymerase activity"/>
    <property type="evidence" value="ECO:0007669"/>
    <property type="project" value="UniProtKB-KW"/>
</dbReference>
<keyword evidence="12" id="KW-0460">Magnesium</keyword>
<keyword evidence="9" id="KW-0255">Endonuclease</keyword>
<dbReference type="GO" id="GO:0046872">
    <property type="term" value="F:metal ion binding"/>
    <property type="evidence" value="ECO:0007669"/>
    <property type="project" value="UniProtKB-KW"/>
</dbReference>
<dbReference type="GO" id="GO:0005634">
    <property type="term" value="C:nucleus"/>
    <property type="evidence" value="ECO:0007669"/>
    <property type="project" value="UniProtKB-ARBA"/>
</dbReference>
<dbReference type="PANTHER" id="PTHR42648">
    <property type="entry name" value="TRANSPOSASE, PUTATIVE-RELATED"/>
    <property type="match status" value="1"/>
</dbReference>
<dbReference type="GO" id="GO:0015074">
    <property type="term" value="P:DNA integration"/>
    <property type="evidence" value="ECO:0007669"/>
    <property type="project" value="UniProtKB-KW"/>
</dbReference>
<keyword evidence="8" id="KW-0547">Nucleotide-binding</keyword>
<gene>
    <name evidence="21" type="ORF">SeLEV6574_g08278</name>
</gene>
<dbReference type="Proteomes" id="UP000320475">
    <property type="component" value="Unassembled WGS sequence"/>
</dbReference>
<dbReference type="EMBL" id="QEAM01000819">
    <property type="protein sequence ID" value="TPX34592.1"/>
    <property type="molecule type" value="Genomic_DNA"/>
</dbReference>
<dbReference type="Pfam" id="PF00665">
    <property type="entry name" value="rve"/>
    <property type="match status" value="1"/>
</dbReference>
<keyword evidence="3" id="KW-1188">Viral release from host cell</keyword>
<evidence type="ECO:0000256" key="15">
    <source>
        <dbReference type="ARBA" id="ARBA00022932"/>
    </source>
</evidence>
<dbReference type="VEuPathDB" id="FungiDB:SeMB42_g06730"/>
<keyword evidence="16" id="KW-0917">Virion maturation</keyword>
<sequence length="650" mass="73135">MAGEAPKQQNNPPSGLIRMESFKVTGLGHIPKFDGKPVNYKTWRNAVEDVARINDVSGLITDDSDDRYTDAQWIRIDSQFLGVLLVSMTEEVRNSMVITASMTTATLLNQMDKCFNATSTTYKYKILNELLAFRQNGRPVAVVTNEFKVLAANVRASKFDIEDLLTLIYINGFDPDYDILKMVIQANSTTPEFDDVVYRMMNREIEVNRNGGVESAALRLEADRRRQVVHRDRFTKVCINCKRVGHTIEGCWRDGGGAMSNRPSWFKNDTGRTNQLPTNSLAMSQIKFEEAEFLMATPSHRSIKKDNSWIIDSGCSFTATHDKCVFISYRESNGQIVIGDGSHVDIKGVGSIIIHSVVKGRVIPVRLDQVHHIPNITRNLVSYGQLIRMGLTSDDSSEKGTWMFSNRKGEIQLISRQQPNNLYRIDTITNHPVLYLTEIQRMHNRLGHYGSMSGQTCDICDLTKATKPKPSDTISETPLKIHELVVTDVWGPYATPSKKGSRYFVCFIDGKTRYSDVFFIKNKSEVIDKLKIVNNRIINSTGSSMKILRSDNGGEYKNGAVEDYVNENGITHQFTIPGNPSQNGIAESLWPEMVNHANTIRNFCPTRTTGRSPYEAYHGRSPPLDKIYTFGAIVVVHKDGIEPHSKLDSN</sequence>
<dbReference type="GO" id="GO:0006310">
    <property type="term" value="P:DNA recombination"/>
    <property type="evidence" value="ECO:0007669"/>
    <property type="project" value="UniProtKB-KW"/>
</dbReference>
<keyword evidence="14" id="KW-0695">RNA-directed DNA polymerase</keyword>
<dbReference type="Pfam" id="PF22936">
    <property type="entry name" value="Pol_BBD"/>
    <property type="match status" value="1"/>
</dbReference>
<dbReference type="PANTHER" id="PTHR42648:SF11">
    <property type="entry name" value="TRANSPOSON TY4-P GAG-POL POLYPROTEIN"/>
    <property type="match status" value="1"/>
</dbReference>
<feature type="domain" description="Integrase catalytic" evidence="20">
    <location>
        <begin position="474"/>
        <end position="589"/>
    </location>
</feature>
<keyword evidence="15" id="KW-0808">Transferase</keyword>
<evidence type="ECO:0000259" key="20">
    <source>
        <dbReference type="PROSITE" id="PS50994"/>
    </source>
</evidence>
<keyword evidence="17" id="KW-0233">DNA recombination</keyword>
<evidence type="ECO:0000256" key="5">
    <source>
        <dbReference type="ARBA" id="ARBA00022695"/>
    </source>
</evidence>
<evidence type="ECO:0000256" key="18">
    <source>
        <dbReference type="ARBA" id="ARBA00048173"/>
    </source>
</evidence>
<name>A0A507C4J5_9FUNG</name>
<keyword evidence="6" id="KW-0540">Nuclease</keyword>
<evidence type="ECO:0000256" key="2">
    <source>
        <dbReference type="ARBA" id="ARBA00022578"/>
    </source>
</evidence>
<protein>
    <recommendedName>
        <fullName evidence="20">Integrase catalytic domain-containing protein</fullName>
    </recommendedName>
</protein>
<evidence type="ECO:0000256" key="19">
    <source>
        <dbReference type="ARBA" id="ARBA00049244"/>
    </source>
</evidence>
<evidence type="ECO:0000256" key="6">
    <source>
        <dbReference type="ARBA" id="ARBA00022722"/>
    </source>
</evidence>
<dbReference type="PROSITE" id="PS50994">
    <property type="entry name" value="INTEGRASE"/>
    <property type="match status" value="1"/>
</dbReference>
<keyword evidence="13" id="KW-0229">DNA integration</keyword>
<dbReference type="InterPro" id="IPR036397">
    <property type="entry name" value="RNaseH_sf"/>
</dbReference>
<evidence type="ECO:0000256" key="7">
    <source>
        <dbReference type="ARBA" id="ARBA00022723"/>
    </source>
</evidence>
<comment type="catalytic activity">
    <reaction evidence="19">
        <text>DNA(n) + a 2'-deoxyribonucleoside 5'-triphosphate = DNA(n+1) + diphosphate</text>
        <dbReference type="Rhea" id="RHEA:22508"/>
        <dbReference type="Rhea" id="RHEA-COMP:17339"/>
        <dbReference type="Rhea" id="RHEA-COMP:17340"/>
        <dbReference type="ChEBI" id="CHEBI:33019"/>
        <dbReference type="ChEBI" id="CHEBI:61560"/>
        <dbReference type="ChEBI" id="CHEBI:173112"/>
        <dbReference type="EC" id="2.7.7.7"/>
    </reaction>
</comment>
<evidence type="ECO:0000256" key="9">
    <source>
        <dbReference type="ARBA" id="ARBA00022759"/>
    </source>
</evidence>
<feature type="non-terminal residue" evidence="21">
    <location>
        <position position="650"/>
    </location>
</feature>
<evidence type="ECO:0000256" key="14">
    <source>
        <dbReference type="ARBA" id="ARBA00022918"/>
    </source>
</evidence>
<evidence type="ECO:0000256" key="11">
    <source>
        <dbReference type="ARBA" id="ARBA00022840"/>
    </source>
</evidence>
<dbReference type="GO" id="GO:0003887">
    <property type="term" value="F:DNA-directed DNA polymerase activity"/>
    <property type="evidence" value="ECO:0007669"/>
    <property type="project" value="UniProtKB-KW"/>
</dbReference>
<keyword evidence="5" id="KW-0548">Nucleotidyltransferase</keyword>
<evidence type="ECO:0000256" key="3">
    <source>
        <dbReference type="ARBA" id="ARBA00022612"/>
    </source>
</evidence>
<dbReference type="GO" id="GO:0008233">
    <property type="term" value="F:peptidase activity"/>
    <property type="evidence" value="ECO:0007669"/>
    <property type="project" value="UniProtKB-KW"/>
</dbReference>
<dbReference type="InterPro" id="IPR001584">
    <property type="entry name" value="Integrase_cat-core"/>
</dbReference>
<evidence type="ECO:0000256" key="16">
    <source>
        <dbReference type="ARBA" id="ARBA00023113"/>
    </source>
</evidence>
<keyword evidence="4" id="KW-0645">Protease</keyword>
<dbReference type="GO" id="GO:0004519">
    <property type="term" value="F:endonuclease activity"/>
    <property type="evidence" value="ECO:0007669"/>
    <property type="project" value="UniProtKB-KW"/>
</dbReference>
<evidence type="ECO:0000256" key="13">
    <source>
        <dbReference type="ARBA" id="ARBA00022908"/>
    </source>
</evidence>
<keyword evidence="2" id="KW-0815">Transposition</keyword>
<evidence type="ECO:0000313" key="21">
    <source>
        <dbReference type="EMBL" id="TPX34592.1"/>
    </source>
</evidence>
<keyword evidence="10" id="KW-0378">Hydrolase</keyword>
<evidence type="ECO:0000256" key="1">
    <source>
        <dbReference type="ARBA" id="ARBA00002180"/>
    </source>
</evidence>
<dbReference type="InterPro" id="IPR039537">
    <property type="entry name" value="Retrotran_Ty1/copia-like"/>
</dbReference>
<dbReference type="InterPro" id="IPR054722">
    <property type="entry name" value="PolX-like_BBD"/>
</dbReference>
<comment type="catalytic activity">
    <reaction evidence="18">
        <text>DNA(n) + a 2'-deoxyribonucleoside 5'-triphosphate = DNA(n+1) + diphosphate</text>
        <dbReference type="Rhea" id="RHEA:22508"/>
        <dbReference type="Rhea" id="RHEA-COMP:17339"/>
        <dbReference type="Rhea" id="RHEA-COMP:17340"/>
        <dbReference type="ChEBI" id="CHEBI:33019"/>
        <dbReference type="ChEBI" id="CHEBI:61560"/>
        <dbReference type="ChEBI" id="CHEBI:173112"/>
        <dbReference type="EC" id="2.7.7.49"/>
    </reaction>
</comment>
<dbReference type="GO" id="GO:0005524">
    <property type="term" value="F:ATP binding"/>
    <property type="evidence" value="ECO:0007669"/>
    <property type="project" value="UniProtKB-KW"/>
</dbReference>
<evidence type="ECO:0000256" key="17">
    <source>
        <dbReference type="ARBA" id="ARBA00023172"/>
    </source>
</evidence>
<dbReference type="AlphaFoldDB" id="A0A507C4J5"/>
<organism evidence="21 22">
    <name type="scientific">Synchytrium endobioticum</name>
    <dbReference type="NCBI Taxonomy" id="286115"/>
    <lineage>
        <taxon>Eukaryota</taxon>
        <taxon>Fungi</taxon>
        <taxon>Fungi incertae sedis</taxon>
        <taxon>Chytridiomycota</taxon>
        <taxon>Chytridiomycota incertae sedis</taxon>
        <taxon>Chytridiomycetes</taxon>
        <taxon>Synchytriales</taxon>
        <taxon>Synchytriaceae</taxon>
        <taxon>Synchytrium</taxon>
    </lineage>
</organism>
<dbReference type="GO" id="GO:0003676">
    <property type="term" value="F:nucleic acid binding"/>
    <property type="evidence" value="ECO:0007669"/>
    <property type="project" value="InterPro"/>
</dbReference>
<evidence type="ECO:0000256" key="8">
    <source>
        <dbReference type="ARBA" id="ARBA00022741"/>
    </source>
</evidence>
<evidence type="ECO:0000256" key="12">
    <source>
        <dbReference type="ARBA" id="ARBA00022842"/>
    </source>
</evidence>